<keyword evidence="2" id="KW-0812">Transmembrane</keyword>
<dbReference type="InterPro" id="IPR035362">
    <property type="entry name" value="KleE"/>
</dbReference>
<name>A0A562R122_9BURK</name>
<keyword evidence="2" id="KW-0472">Membrane</keyword>
<protein>
    <recommendedName>
        <fullName evidence="5">Protein kleE</fullName>
    </recommendedName>
</protein>
<evidence type="ECO:0000256" key="1">
    <source>
        <dbReference type="SAM" id="MobiDB-lite"/>
    </source>
</evidence>
<dbReference type="Pfam" id="PF17394">
    <property type="entry name" value="KleE"/>
    <property type="match status" value="1"/>
</dbReference>
<feature type="region of interest" description="Disordered" evidence="1">
    <location>
        <begin position="1"/>
        <end position="34"/>
    </location>
</feature>
<dbReference type="Proteomes" id="UP000318431">
    <property type="component" value="Unassembled WGS sequence"/>
</dbReference>
<keyword evidence="2" id="KW-1133">Transmembrane helix</keyword>
<evidence type="ECO:0000313" key="4">
    <source>
        <dbReference type="Proteomes" id="UP000318431"/>
    </source>
</evidence>
<accession>A0A562R122</accession>
<dbReference type="RefSeq" id="WP_145651351.1">
    <property type="nucleotide sequence ID" value="NZ_VLLB01000008.1"/>
</dbReference>
<evidence type="ECO:0008006" key="5">
    <source>
        <dbReference type="Google" id="ProtNLM"/>
    </source>
</evidence>
<dbReference type="AlphaFoldDB" id="A0A562R122"/>
<feature type="transmembrane region" description="Helical" evidence="2">
    <location>
        <begin position="45"/>
        <end position="68"/>
    </location>
</feature>
<organism evidence="3 4">
    <name type="scientific">Pseudoduganella lurida</name>
    <dbReference type="NCBI Taxonomy" id="1036180"/>
    <lineage>
        <taxon>Bacteria</taxon>
        <taxon>Pseudomonadati</taxon>
        <taxon>Pseudomonadota</taxon>
        <taxon>Betaproteobacteria</taxon>
        <taxon>Burkholderiales</taxon>
        <taxon>Oxalobacteraceae</taxon>
        <taxon>Telluria group</taxon>
        <taxon>Pseudoduganella</taxon>
    </lineage>
</organism>
<evidence type="ECO:0000256" key="2">
    <source>
        <dbReference type="SAM" id="Phobius"/>
    </source>
</evidence>
<keyword evidence="4" id="KW-1185">Reference proteome</keyword>
<sequence>MGRIFEFPKSDRVQERVAPSPSAPEDPALAPRPVSPWRTLCRNPLFLLVYGVFVMVVVMTWPLLRWVVTVDLMFQLVRAMVLWDTPGVHAGFTCFVHFAVVILLAVIVFAAPAHMVEPPGGNQR</sequence>
<dbReference type="OrthoDB" id="7476652at2"/>
<proteinExistence type="predicted"/>
<dbReference type="EMBL" id="VLLB01000008">
    <property type="protein sequence ID" value="TWI62533.1"/>
    <property type="molecule type" value="Genomic_DNA"/>
</dbReference>
<reference evidence="3 4" key="1">
    <citation type="journal article" date="2015" name="Stand. Genomic Sci.">
        <title>Genomic Encyclopedia of Bacterial and Archaeal Type Strains, Phase III: the genomes of soil and plant-associated and newly described type strains.</title>
        <authorList>
            <person name="Whitman W.B."/>
            <person name="Woyke T."/>
            <person name="Klenk H.P."/>
            <person name="Zhou Y."/>
            <person name="Lilburn T.G."/>
            <person name="Beck B.J."/>
            <person name="De Vos P."/>
            <person name="Vandamme P."/>
            <person name="Eisen J.A."/>
            <person name="Garrity G."/>
            <person name="Hugenholtz P."/>
            <person name="Kyrpides N.C."/>
        </authorList>
    </citation>
    <scope>NUCLEOTIDE SEQUENCE [LARGE SCALE GENOMIC DNA]</scope>
    <source>
        <strain evidence="3 4">CGMCC 1.10822</strain>
    </source>
</reference>
<feature type="transmembrane region" description="Helical" evidence="2">
    <location>
        <begin position="88"/>
        <end position="111"/>
    </location>
</feature>
<gene>
    <name evidence="3" type="ORF">IP91_04053</name>
</gene>
<evidence type="ECO:0000313" key="3">
    <source>
        <dbReference type="EMBL" id="TWI62533.1"/>
    </source>
</evidence>
<comment type="caution">
    <text evidence="3">The sequence shown here is derived from an EMBL/GenBank/DDBJ whole genome shotgun (WGS) entry which is preliminary data.</text>
</comment>
<feature type="compositionally biased region" description="Basic and acidic residues" evidence="1">
    <location>
        <begin position="1"/>
        <end position="15"/>
    </location>
</feature>